<dbReference type="GO" id="GO:0043565">
    <property type="term" value="F:sequence-specific DNA binding"/>
    <property type="evidence" value="ECO:0007669"/>
    <property type="project" value="InterPro"/>
</dbReference>
<evidence type="ECO:0000256" key="2">
    <source>
        <dbReference type="ARBA" id="ARBA00023125"/>
    </source>
</evidence>
<feature type="domain" description="HTH araC/xylS-type" evidence="4">
    <location>
        <begin position="8"/>
        <end position="106"/>
    </location>
</feature>
<protein>
    <submittedName>
        <fullName evidence="5">AraC family transcriptional regulator</fullName>
    </submittedName>
</protein>
<accession>A0A1M7MTZ3</accession>
<evidence type="ECO:0000256" key="3">
    <source>
        <dbReference type="ARBA" id="ARBA00023163"/>
    </source>
</evidence>
<dbReference type="InterPro" id="IPR020449">
    <property type="entry name" value="Tscrpt_reg_AraC-type_HTH"/>
</dbReference>
<dbReference type="InterPro" id="IPR050959">
    <property type="entry name" value="MarA-like"/>
</dbReference>
<dbReference type="PRINTS" id="PR00032">
    <property type="entry name" value="HTHARAC"/>
</dbReference>
<dbReference type="PROSITE" id="PS00041">
    <property type="entry name" value="HTH_ARAC_FAMILY_1"/>
    <property type="match status" value="1"/>
</dbReference>
<dbReference type="RefSeq" id="WP_073290696.1">
    <property type="nucleotide sequence ID" value="NZ_FRCP01000023.1"/>
</dbReference>
<gene>
    <name evidence="5" type="ORF">SAMN02746066_04004</name>
</gene>
<dbReference type="Proteomes" id="UP000184038">
    <property type="component" value="Unassembled WGS sequence"/>
</dbReference>
<keyword evidence="3" id="KW-0804">Transcription</keyword>
<dbReference type="InterPro" id="IPR010499">
    <property type="entry name" value="AraC_E-bd"/>
</dbReference>
<dbReference type="GO" id="GO:0003700">
    <property type="term" value="F:DNA-binding transcription factor activity"/>
    <property type="evidence" value="ECO:0007669"/>
    <property type="project" value="InterPro"/>
</dbReference>
<dbReference type="PANTHER" id="PTHR47504">
    <property type="entry name" value="RIGHT ORIGIN-BINDING PROTEIN"/>
    <property type="match status" value="1"/>
</dbReference>
<dbReference type="AlphaFoldDB" id="A0A1M7MTZ3"/>
<dbReference type="Pfam" id="PF12833">
    <property type="entry name" value="HTH_18"/>
    <property type="match status" value="1"/>
</dbReference>
<name>A0A1M7MTZ3_9FIRM</name>
<keyword evidence="2" id="KW-0238">DNA-binding</keyword>
<organism evidence="5 6">
    <name type="scientific">Anaerosporobacter mobilis DSM 15930</name>
    <dbReference type="NCBI Taxonomy" id="1120996"/>
    <lineage>
        <taxon>Bacteria</taxon>
        <taxon>Bacillati</taxon>
        <taxon>Bacillota</taxon>
        <taxon>Clostridia</taxon>
        <taxon>Lachnospirales</taxon>
        <taxon>Lachnospiraceae</taxon>
        <taxon>Anaerosporobacter</taxon>
    </lineage>
</organism>
<proteinExistence type="predicted"/>
<sequence length="301" mass="34774">MHAWEAIQKSLDYIESNISDEINIEQLAKESSLSLFYYQRLFSRLVKKPVREYIKLRRLAKALESLADKQRRILDVALDYGFGSHETFTRAFKEAYKITPEEYRKHPVMLNQFDKPDLLLSYTMIDEGVPLISDGLVLEFNRKTILQPILFMGVSGIIPIEGQMPLGESTGVDMPGQVWEKFHKEKQYIPRIGGCELGVAYLGDVPEGYFTYFAGAQVSQGTKDARFVTWELPAREYIVCRFEAENFEQLVTVALNKAIKYCGVWLEKHDLTMEVYSPEMYYDSSPDSTYMEVWMPVSEKC</sequence>
<dbReference type="Pfam" id="PF06445">
    <property type="entry name" value="GyrI-like"/>
    <property type="match status" value="1"/>
</dbReference>
<dbReference type="SUPFAM" id="SSF46689">
    <property type="entry name" value="Homeodomain-like"/>
    <property type="match status" value="2"/>
</dbReference>
<dbReference type="PANTHER" id="PTHR47504:SF5">
    <property type="entry name" value="RIGHT ORIGIN-BINDING PROTEIN"/>
    <property type="match status" value="1"/>
</dbReference>
<dbReference type="OrthoDB" id="9801308at2"/>
<evidence type="ECO:0000259" key="4">
    <source>
        <dbReference type="PROSITE" id="PS01124"/>
    </source>
</evidence>
<dbReference type="Gene3D" id="3.20.80.10">
    <property type="entry name" value="Regulatory factor, effector binding domain"/>
    <property type="match status" value="1"/>
</dbReference>
<evidence type="ECO:0000256" key="1">
    <source>
        <dbReference type="ARBA" id="ARBA00023015"/>
    </source>
</evidence>
<dbReference type="InterPro" id="IPR011256">
    <property type="entry name" value="Reg_factor_effector_dom_sf"/>
</dbReference>
<keyword evidence="1" id="KW-0805">Transcription regulation</keyword>
<dbReference type="PROSITE" id="PS01124">
    <property type="entry name" value="HTH_ARAC_FAMILY_2"/>
    <property type="match status" value="1"/>
</dbReference>
<dbReference type="Gene3D" id="1.10.10.60">
    <property type="entry name" value="Homeodomain-like"/>
    <property type="match status" value="2"/>
</dbReference>
<dbReference type="EMBL" id="FRCP01000023">
    <property type="protein sequence ID" value="SHM94565.1"/>
    <property type="molecule type" value="Genomic_DNA"/>
</dbReference>
<keyword evidence="6" id="KW-1185">Reference proteome</keyword>
<dbReference type="InterPro" id="IPR029442">
    <property type="entry name" value="GyrI-like"/>
</dbReference>
<dbReference type="STRING" id="1120996.SAMN02746066_04004"/>
<dbReference type="SMART" id="SM00342">
    <property type="entry name" value="HTH_ARAC"/>
    <property type="match status" value="1"/>
</dbReference>
<reference evidence="5 6" key="1">
    <citation type="submission" date="2016-11" db="EMBL/GenBank/DDBJ databases">
        <authorList>
            <person name="Jaros S."/>
            <person name="Januszkiewicz K."/>
            <person name="Wedrychowicz H."/>
        </authorList>
    </citation>
    <scope>NUCLEOTIDE SEQUENCE [LARGE SCALE GENOMIC DNA]</scope>
    <source>
        <strain evidence="5 6">DSM 15930</strain>
    </source>
</reference>
<dbReference type="InterPro" id="IPR018060">
    <property type="entry name" value="HTH_AraC"/>
</dbReference>
<evidence type="ECO:0000313" key="5">
    <source>
        <dbReference type="EMBL" id="SHM94565.1"/>
    </source>
</evidence>
<evidence type="ECO:0000313" key="6">
    <source>
        <dbReference type="Proteomes" id="UP000184038"/>
    </source>
</evidence>
<dbReference type="SUPFAM" id="SSF55136">
    <property type="entry name" value="Probable bacterial effector-binding domain"/>
    <property type="match status" value="1"/>
</dbReference>
<dbReference type="SMART" id="SM00871">
    <property type="entry name" value="AraC_E_bind"/>
    <property type="match status" value="1"/>
</dbReference>
<dbReference type="InterPro" id="IPR009057">
    <property type="entry name" value="Homeodomain-like_sf"/>
</dbReference>
<dbReference type="InterPro" id="IPR018062">
    <property type="entry name" value="HTH_AraC-typ_CS"/>
</dbReference>